<dbReference type="STRING" id="1791.GCA_001049355_04152"/>
<protein>
    <submittedName>
        <fullName evidence="5">CsbD-like</fullName>
    </submittedName>
</protein>
<feature type="transmembrane region" description="Helical" evidence="3">
    <location>
        <begin position="91"/>
        <end position="108"/>
    </location>
</feature>
<accession>A0A3S4S7K7</accession>
<dbReference type="Gene3D" id="1.10.1470.10">
    <property type="entry name" value="YjbJ"/>
    <property type="match status" value="1"/>
</dbReference>
<evidence type="ECO:0000256" key="1">
    <source>
        <dbReference type="ARBA" id="ARBA00009129"/>
    </source>
</evidence>
<reference evidence="5 6" key="1">
    <citation type="submission" date="2018-12" db="EMBL/GenBank/DDBJ databases">
        <authorList>
            <consortium name="Pathogen Informatics"/>
        </authorList>
    </citation>
    <scope>NUCLEOTIDE SEQUENCE [LARGE SCALE GENOMIC DNA]</scope>
    <source>
        <strain evidence="5 6">NCTC10437</strain>
    </source>
</reference>
<keyword evidence="6" id="KW-1185">Reference proteome</keyword>
<dbReference type="RefSeq" id="WP_232786862.1">
    <property type="nucleotide sequence ID" value="NZ_CVQQ01000015.1"/>
</dbReference>
<dbReference type="InterPro" id="IPR036629">
    <property type="entry name" value="YjbJ_sf"/>
</dbReference>
<feature type="region of interest" description="Disordered" evidence="2">
    <location>
        <begin position="1"/>
        <end position="62"/>
    </location>
</feature>
<evidence type="ECO:0000313" key="6">
    <source>
        <dbReference type="Proteomes" id="UP000279306"/>
    </source>
</evidence>
<sequence length="135" mass="13923">MSDISNGAGELAGRAKQSVGDLTGNEDLQAEGQIEEVKAKVKQAASDVSDRAEDLAESAEDKVAEVADRASELGHKAADTAGDLHLDDKRVTVALAAAGVALVVVLLTRRAAKRTARKHPVARGTVKGIGRALSS</sequence>
<feature type="compositionally biased region" description="Basic and acidic residues" evidence="2">
    <location>
        <begin position="48"/>
        <end position="62"/>
    </location>
</feature>
<evidence type="ECO:0000313" key="5">
    <source>
        <dbReference type="EMBL" id="VEG58214.1"/>
    </source>
</evidence>
<dbReference type="InterPro" id="IPR008462">
    <property type="entry name" value="CsbD"/>
</dbReference>
<evidence type="ECO:0000256" key="2">
    <source>
        <dbReference type="SAM" id="MobiDB-lite"/>
    </source>
</evidence>
<name>A0A3S4S7K7_MYCAU</name>
<proteinExistence type="inferred from homology"/>
<dbReference type="SUPFAM" id="SSF69047">
    <property type="entry name" value="Hypothetical protein YjbJ"/>
    <property type="match status" value="1"/>
</dbReference>
<evidence type="ECO:0000259" key="4">
    <source>
        <dbReference type="Pfam" id="PF05532"/>
    </source>
</evidence>
<keyword evidence="3" id="KW-1133">Transmembrane helix</keyword>
<evidence type="ECO:0000256" key="3">
    <source>
        <dbReference type="SAM" id="Phobius"/>
    </source>
</evidence>
<keyword evidence="3" id="KW-0472">Membrane</keyword>
<dbReference type="Proteomes" id="UP000279306">
    <property type="component" value="Chromosome"/>
</dbReference>
<dbReference type="KEGG" id="mauu:NCTC10437_05240"/>
<dbReference type="EMBL" id="LR134356">
    <property type="protein sequence ID" value="VEG58214.1"/>
    <property type="molecule type" value="Genomic_DNA"/>
</dbReference>
<keyword evidence="3" id="KW-0812">Transmembrane</keyword>
<dbReference type="AlphaFoldDB" id="A0A3S4S7K7"/>
<gene>
    <name evidence="5" type="ORF">NCTC10437_05240</name>
</gene>
<organism evidence="5 6">
    <name type="scientific">Mycolicibacterium aurum</name>
    <name type="common">Mycobacterium aurum</name>
    <dbReference type="NCBI Taxonomy" id="1791"/>
    <lineage>
        <taxon>Bacteria</taxon>
        <taxon>Bacillati</taxon>
        <taxon>Actinomycetota</taxon>
        <taxon>Actinomycetes</taxon>
        <taxon>Mycobacteriales</taxon>
        <taxon>Mycobacteriaceae</taxon>
        <taxon>Mycolicibacterium</taxon>
    </lineage>
</organism>
<dbReference type="Pfam" id="PF05532">
    <property type="entry name" value="CsbD"/>
    <property type="match status" value="1"/>
</dbReference>
<comment type="similarity">
    <text evidence="1">Belongs to the UPF0337 (CsbD) family.</text>
</comment>
<feature type="domain" description="CsbD-like" evidence="4">
    <location>
        <begin position="4"/>
        <end position="54"/>
    </location>
</feature>